<keyword evidence="2" id="KW-1185">Reference proteome</keyword>
<dbReference type="OrthoDB" id="7793240at2"/>
<dbReference type="EMBL" id="AYSO01000016">
    <property type="protein sequence ID" value="KIE46811.1"/>
    <property type="molecule type" value="Genomic_DNA"/>
</dbReference>
<dbReference type="RefSeq" id="WP_039632999.1">
    <property type="nucleotide sequence ID" value="NZ_AYSO01000016.1"/>
</dbReference>
<sequence>MEERQDKKRETNQGEDKVCITKSVYPKYNVIKDQCGIGPLTPEQRRIEAFEKRIQSALFQKNLILQGQRCNNDEVLYENKIGSYTKALPHNLLGEVNLKAYNIWISTLTTGNPEKFELLPLGGTTKFSNPQASYAYEMVGPDSHHLTMAPSPRFSSAIEASEMAEDYWMALTRDVPFVDYDTHPGTRMAAEDLSKFSKFDGPKCKCKVTTRTLFRGNVPGALEGPYVSQFLLKDIPFGAKTITQNYIVPVEKIDYMTSYNEWLNIQNGQAPSSTLKLDPVPRYISNGRALGGYVHEDSSIQASLTACLILLSFGQRALSLSNPYLFSKTQQGFVTFGAPHVLDFATRAARMALEAAWFQKFLVHRRVRPEEFGGCVQNLKTSDARYPINAELLDSKVLEIVFKKYGTYLLPMAYPEGCPTHPAYPAGHAAHIGAEVTILKAFFNEDYIIPNPVVASADGLKLQPYLEGDLKVGGELNKLAANIALGRDFAGVHWRSDGLEGMKLGEAVAIGLLQDYRNTYNEEFRGFSFTKFDGTRVII</sequence>
<evidence type="ECO:0000313" key="1">
    <source>
        <dbReference type="EMBL" id="KIE46811.1"/>
    </source>
</evidence>
<dbReference type="SUPFAM" id="SSF48317">
    <property type="entry name" value="Acid phosphatase/Vanadium-dependent haloperoxidase"/>
    <property type="match status" value="1"/>
</dbReference>
<dbReference type="Gene3D" id="1.10.606.10">
    <property type="entry name" value="Vanadium-containing Chloroperoxidase, domain 2"/>
    <property type="match status" value="1"/>
</dbReference>
<protein>
    <submittedName>
        <fullName evidence="1">PAP2 superfamily protein</fullName>
    </submittedName>
</protein>
<dbReference type="AlphaFoldDB" id="A0A0C1R8D6"/>
<dbReference type="InterPro" id="IPR052559">
    <property type="entry name" value="V-haloperoxidase"/>
</dbReference>
<dbReference type="CDD" id="cd03398">
    <property type="entry name" value="PAP2_haloperoxidase"/>
    <property type="match status" value="1"/>
</dbReference>
<evidence type="ECO:0000313" key="2">
    <source>
        <dbReference type="Proteomes" id="UP000031366"/>
    </source>
</evidence>
<proteinExistence type="predicted"/>
<accession>A0A0C1R8D6</accession>
<comment type="caution">
    <text evidence="1">The sequence shown here is derived from an EMBL/GenBank/DDBJ whole genome shotgun (WGS) entry which is preliminary data.</text>
</comment>
<dbReference type="InterPro" id="IPR036938">
    <property type="entry name" value="PAP2/HPO_sf"/>
</dbReference>
<organism evidence="1 2">
    <name type="scientific">Clostridium argentinense CDC 2741</name>
    <dbReference type="NCBI Taxonomy" id="1418104"/>
    <lineage>
        <taxon>Bacteria</taxon>
        <taxon>Bacillati</taxon>
        <taxon>Bacillota</taxon>
        <taxon>Clostridia</taxon>
        <taxon>Eubacteriales</taxon>
        <taxon>Clostridiaceae</taxon>
        <taxon>Clostridium</taxon>
    </lineage>
</organism>
<dbReference type="PANTHER" id="PTHR34599:SF1">
    <property type="entry name" value="PHOSPHATIDIC ACID PHOSPHATASE TYPE 2_HALOPEROXIDASE DOMAIN-CONTAINING PROTEIN"/>
    <property type="match status" value="1"/>
</dbReference>
<name>A0A0C1R8D6_9CLOT</name>
<dbReference type="GO" id="GO:0004601">
    <property type="term" value="F:peroxidase activity"/>
    <property type="evidence" value="ECO:0007669"/>
    <property type="project" value="InterPro"/>
</dbReference>
<dbReference type="InterPro" id="IPR016119">
    <property type="entry name" value="Br/Cl_peroxidase_C"/>
</dbReference>
<gene>
    <name evidence="1" type="ORF">U732_3318</name>
</gene>
<reference evidence="1 2" key="1">
    <citation type="journal article" date="2015" name="Infect. Genet. Evol.">
        <title>Genomic sequences of six botulinum neurotoxin-producing strains representing three clostridial species illustrate the mobility and diversity of botulinum neurotoxin genes.</title>
        <authorList>
            <person name="Smith T.J."/>
            <person name="Hill K.K."/>
            <person name="Xie G."/>
            <person name="Foley B.T."/>
            <person name="Williamson C.H."/>
            <person name="Foster J.T."/>
            <person name="Johnson S.L."/>
            <person name="Chertkov O."/>
            <person name="Teshima H."/>
            <person name="Gibbons H.S."/>
            <person name="Johnsky L.A."/>
            <person name="Karavis M.A."/>
            <person name="Smith L.A."/>
        </authorList>
    </citation>
    <scope>NUCLEOTIDE SEQUENCE [LARGE SCALE GENOMIC DNA]</scope>
    <source>
        <strain evidence="1 2">CDC 2741</strain>
    </source>
</reference>
<dbReference type="PANTHER" id="PTHR34599">
    <property type="entry name" value="PEROXIDASE-RELATED"/>
    <property type="match status" value="1"/>
</dbReference>
<dbReference type="Proteomes" id="UP000031366">
    <property type="component" value="Unassembled WGS sequence"/>
</dbReference>